<dbReference type="Pfam" id="PF00691">
    <property type="entry name" value="OmpA"/>
    <property type="match status" value="1"/>
</dbReference>
<dbReference type="SUPFAM" id="SSF103088">
    <property type="entry name" value="OmpA-like"/>
    <property type="match status" value="1"/>
</dbReference>
<evidence type="ECO:0000256" key="2">
    <source>
        <dbReference type="ARBA" id="ARBA00023136"/>
    </source>
</evidence>
<dbReference type="PROSITE" id="PS51123">
    <property type="entry name" value="OMPA_2"/>
    <property type="match status" value="1"/>
</dbReference>
<dbReference type="CDD" id="cd07185">
    <property type="entry name" value="OmpA_C-like"/>
    <property type="match status" value="1"/>
</dbReference>
<keyword evidence="3" id="KW-0998">Cell outer membrane</keyword>
<dbReference type="Gene3D" id="3.40.1520.20">
    <property type="match status" value="1"/>
</dbReference>
<dbReference type="InterPro" id="IPR006665">
    <property type="entry name" value="OmpA-like"/>
</dbReference>
<reference evidence="7 8" key="1">
    <citation type="journal article" date="2012" name="J. Bacteriol.">
        <title>Complete genome sequence of phototrophic betaproteobacterium Rubrivivax gelatinosus IL144.</title>
        <authorList>
            <person name="Nagashima S."/>
            <person name="Kamimura A."/>
            <person name="Shimizu T."/>
            <person name="Nakamura-isaki S."/>
            <person name="Aono E."/>
            <person name="Sakamoto K."/>
            <person name="Ichikawa N."/>
            <person name="Nakazawa H."/>
            <person name="Sekine M."/>
            <person name="Yamazaki S."/>
            <person name="Fujita N."/>
            <person name="Shimada K."/>
            <person name="Hanada S."/>
            <person name="Nagashima K.V.P."/>
        </authorList>
    </citation>
    <scope>NUCLEOTIDE SEQUENCE [LARGE SCALE GENOMIC DNA]</scope>
    <source>
        <strain evidence="8">NBRC 100245 / IL144</strain>
    </source>
</reference>
<dbReference type="Gene3D" id="3.30.1330.60">
    <property type="entry name" value="OmpA-like domain"/>
    <property type="match status" value="1"/>
</dbReference>
<evidence type="ECO:0000256" key="3">
    <source>
        <dbReference type="ARBA" id="ARBA00023237"/>
    </source>
</evidence>
<evidence type="ECO:0000256" key="5">
    <source>
        <dbReference type="SAM" id="MobiDB-lite"/>
    </source>
</evidence>
<dbReference type="Proteomes" id="UP000007883">
    <property type="component" value="Chromosome"/>
</dbReference>
<dbReference type="PRINTS" id="PR01023">
    <property type="entry name" value="NAFLGMOTY"/>
</dbReference>
<dbReference type="STRING" id="983917.RGE_32210"/>
<keyword evidence="2 4" id="KW-0472">Membrane</keyword>
<dbReference type="KEGG" id="rge:RGE_32210"/>
<feature type="region of interest" description="Disordered" evidence="5">
    <location>
        <begin position="197"/>
        <end position="218"/>
    </location>
</feature>
<dbReference type="HOGENOM" id="CLU_076296_0_0_4"/>
<comment type="subcellular location">
    <subcellularLocation>
        <location evidence="1">Cell outer membrane</location>
    </subcellularLocation>
</comment>
<evidence type="ECO:0000259" key="6">
    <source>
        <dbReference type="PROSITE" id="PS51123"/>
    </source>
</evidence>
<dbReference type="AlphaFoldDB" id="I0HU73"/>
<evidence type="ECO:0000313" key="8">
    <source>
        <dbReference type="Proteomes" id="UP000007883"/>
    </source>
</evidence>
<dbReference type="InterPro" id="IPR050330">
    <property type="entry name" value="Bact_OuterMem_StrucFunc"/>
</dbReference>
<evidence type="ECO:0000313" key="7">
    <source>
        <dbReference type="EMBL" id="BAL96560.1"/>
    </source>
</evidence>
<protein>
    <submittedName>
        <fullName evidence="7">OmpA/MotB family outer membrane protein</fullName>
    </submittedName>
</protein>
<dbReference type="PANTHER" id="PTHR30329">
    <property type="entry name" value="STATOR ELEMENT OF FLAGELLAR MOTOR COMPLEX"/>
    <property type="match status" value="1"/>
</dbReference>
<evidence type="ECO:0000256" key="4">
    <source>
        <dbReference type="PROSITE-ProRule" id="PRU00473"/>
    </source>
</evidence>
<keyword evidence="8" id="KW-1185">Reference proteome</keyword>
<dbReference type="InterPro" id="IPR006664">
    <property type="entry name" value="OMP_bac"/>
</dbReference>
<proteinExistence type="predicted"/>
<organism evidence="7 8">
    <name type="scientific">Rubrivivax gelatinosus (strain NBRC 100245 / IL144)</name>
    <dbReference type="NCBI Taxonomy" id="983917"/>
    <lineage>
        <taxon>Bacteria</taxon>
        <taxon>Pseudomonadati</taxon>
        <taxon>Pseudomonadota</taxon>
        <taxon>Betaproteobacteria</taxon>
        <taxon>Burkholderiales</taxon>
        <taxon>Sphaerotilaceae</taxon>
        <taxon>Rubrivivax</taxon>
    </lineage>
</organism>
<gene>
    <name evidence="7" type="ordered locus">RGE_32210</name>
</gene>
<dbReference type="PRINTS" id="PR01021">
    <property type="entry name" value="OMPADOMAIN"/>
</dbReference>
<name>I0HU73_RUBGI</name>
<evidence type="ECO:0000256" key="1">
    <source>
        <dbReference type="ARBA" id="ARBA00004442"/>
    </source>
</evidence>
<dbReference type="InterPro" id="IPR036737">
    <property type="entry name" value="OmpA-like_sf"/>
</dbReference>
<dbReference type="EMBL" id="AP012320">
    <property type="protein sequence ID" value="BAL96560.1"/>
    <property type="molecule type" value="Genomic_DNA"/>
</dbReference>
<sequence>MLVAGGLGSASAAPVLLEGVVPDEATRQAIVTRATAVFGAVAVEDRLRVGPVAAPPGGRDGLLRLLDPALRQVRDGHLEWRPGALRIEGVVADEAARRELLQTLAAAGVTPTDGLRLRGSDAGVEFEPGSARLTAPAQRQLDAVAARLAAMPAQRLAIVGHTDDAGSAEANLALSLQRAEAVRSYLADHGVEPRRLDVRGAGAAEPRADNTTPEGRARNRRIELRAVD</sequence>
<dbReference type="PATRIC" id="fig|983917.3.peg.3146"/>
<dbReference type="GO" id="GO:0009279">
    <property type="term" value="C:cell outer membrane"/>
    <property type="evidence" value="ECO:0007669"/>
    <property type="project" value="UniProtKB-SubCell"/>
</dbReference>
<dbReference type="eggNOG" id="COG2885">
    <property type="taxonomic scope" value="Bacteria"/>
</dbReference>
<dbReference type="PANTHER" id="PTHR30329:SF21">
    <property type="entry name" value="LIPOPROTEIN YIAD-RELATED"/>
    <property type="match status" value="1"/>
</dbReference>
<accession>I0HU73</accession>
<feature type="domain" description="OmpA-like" evidence="6">
    <location>
        <begin position="113"/>
        <end position="228"/>
    </location>
</feature>